<dbReference type="VEuPathDB" id="VectorBase:LLONM1_011368"/>
<evidence type="ECO:0000256" key="4">
    <source>
        <dbReference type="ARBA" id="ARBA00022801"/>
    </source>
</evidence>
<dbReference type="InterPro" id="IPR017850">
    <property type="entry name" value="Alkaline_phosphatase_core_sf"/>
</dbReference>
<dbReference type="GO" id="GO:0008484">
    <property type="term" value="F:sulfuric ester hydrolase activity"/>
    <property type="evidence" value="ECO:0007669"/>
    <property type="project" value="InterPro"/>
</dbReference>
<dbReference type="InterPro" id="IPR000917">
    <property type="entry name" value="Sulfatase_N"/>
</dbReference>
<name>A0A1B0C821_LUTLO</name>
<dbReference type="PANTHER" id="PTHR10342:SF264">
    <property type="entry name" value="MIP05773P-RELATED"/>
    <property type="match status" value="1"/>
</dbReference>
<keyword evidence="6" id="KW-0325">Glycoprotein</keyword>
<dbReference type="EMBL" id="GITU01000839">
    <property type="protein sequence ID" value="MBC1169542.1"/>
    <property type="molecule type" value="Transcribed_RNA"/>
</dbReference>
<dbReference type="InterPro" id="IPR047115">
    <property type="entry name" value="ARSB"/>
</dbReference>
<dbReference type="SUPFAM" id="SSF53649">
    <property type="entry name" value="Alkaline phosphatase-like"/>
    <property type="match status" value="4"/>
</dbReference>
<evidence type="ECO:0000313" key="9">
    <source>
        <dbReference type="EnsemblMetazoa" id="LLOJ000034-PA"/>
    </source>
</evidence>
<proteinExistence type="inferred from homology"/>
<feature type="domain" description="Sulfatase N-terminal" evidence="7">
    <location>
        <begin position="2"/>
        <end position="133"/>
    </location>
</feature>
<dbReference type="GO" id="GO:0046872">
    <property type="term" value="F:metal ion binding"/>
    <property type="evidence" value="ECO:0007669"/>
    <property type="project" value="UniProtKB-KW"/>
</dbReference>
<dbReference type="Proteomes" id="UP000092461">
    <property type="component" value="Unassembled WGS sequence"/>
</dbReference>
<evidence type="ECO:0000313" key="10">
    <source>
        <dbReference type="Proteomes" id="UP000092461"/>
    </source>
</evidence>
<feature type="domain" description="Sulfatase N-terminal" evidence="7">
    <location>
        <begin position="776"/>
        <end position="1061"/>
    </location>
</feature>
<sequence>MLGDDMGFNDVSYQTTSECLTPNIDAIGYQGMILNRYYASDMCTPSRAALLTGRYPVNTGMQNFVIRNCEPFGLPLDLKILPEYLKEVGYKTHLVGKWHLGFCRKAYTPTTRGFDTFFGYYTGAIDYFTHMSPEPGTNVTGEISRDGIVHAKRPHIIIMLGDDMGFNDVSYHAASECLTPNIDAIGYQGMILNRYYASDMCTPSRAALLTGRYPVNTGMQNFVIRNCEPFGLPLDLKILPEYLKEVGYRTHLVGKWHLGFCRKAFTPTKRGFDTFFGYYTGAIDYFTHLSPEPGTNVTGPHIIIMLGDDMGFNDVSYQTTSECLTPNIDAIGYQGMILNRHYASDMCTPSRSALLTGRYPVNIGMQNFVIGNCMPYGLPLDLKILPEYLKEVGYKTHIVGKWHLGFCRKAYTPTKRGFDTFFGFYTGSIDYYTHMSPEFSTNGYDFRRNLDVTYEGEGVYSTYLFTNESLRIIRDHNPEEPLFLLTSYNSPHAAANFGTPLEAPQDEIDKIYYVKNNETKIYAAMVAAMDRGIGQIVAELSHKKMLSNSIVIFYSDNGVPEEGLFATVGSNYPFRGNTDWMPTFLALAGVKPTQPIDGYNIWPTLTENVPSPRYEIINNINPIEGWSSYYYKGWKYINGTTSDGMFDEWYGTRAAYQPFAGKYPEIVKSSLAWKALAPFSPRSLSNRRMRAMQQSTKVVCQPPVPYATECKPLEAPCLFKINEDPCEINNVAAIYPFQTYLMHILIKRLEAQSRYPVSKPSDYEACDPRKFNGTYTWHYVPNLCTPSRAALLTGRYPINIGMHHNVIANCDPHGLPLNLRILPQYLKEAGYRTHLVGKWHLGFSRKAYIPTRRGFDEFFGFYTSGMEYFENVDSVRNYTGHALRRNETVSNEGRGVYLTHVLSDEAVRIVRNHNVGIPLFLLVTYNAPHTSVKPDPESLEAPKEEMDKLMYIADPEVRAHAAMVTTLDKGIGKIIAELGQKKMLNDSIVLFYSDNGAPTKGLFSTRGTNFPLKGQKDTMWEGGSRVVATLWSSALEVRHIVSNHLIYNADWLPTFLALAGVKAPPDLDGFNIWPTLTLNLPSPRTEIIHSINTAHGFSSLYYRGWKYVNGTTHRGLYDTWLGSAAKQTNPFASKYVDIVRGSPAWKAFAPFALKHLKKKKIKKIRKKARIECQEKLPYATECTPLKEPCLFRIDEDECEINNLARAYPHKAHLLANIVEGYRAKMVDPVNEPADYEGCDPAKHNGVFT</sequence>
<dbReference type="AlphaFoldDB" id="A0A1B0C821"/>
<evidence type="ECO:0000259" key="7">
    <source>
        <dbReference type="Pfam" id="PF00884"/>
    </source>
</evidence>
<reference evidence="9" key="3">
    <citation type="submission" date="2020-05" db="UniProtKB">
        <authorList>
            <consortium name="EnsemblMetazoa"/>
        </authorList>
    </citation>
    <scope>IDENTIFICATION</scope>
    <source>
        <strain evidence="9">Jacobina</strain>
    </source>
</reference>
<dbReference type="EnsemblMetazoa" id="LLOJ000034-RA">
    <property type="protein sequence ID" value="LLOJ000034-PA"/>
    <property type="gene ID" value="LLOJ000034"/>
</dbReference>
<feature type="domain" description="Sulfatase N-terminal" evidence="7">
    <location>
        <begin position="154"/>
        <end position="281"/>
    </location>
</feature>
<evidence type="ECO:0000256" key="1">
    <source>
        <dbReference type="ARBA" id="ARBA00001913"/>
    </source>
</evidence>
<accession>A0A1B0C821</accession>
<reference evidence="10" key="1">
    <citation type="submission" date="2012-05" db="EMBL/GenBank/DDBJ databases">
        <title>Whole Genome Assembly of Lutzomyia longipalpis.</title>
        <authorList>
            <person name="Richards S."/>
            <person name="Qu C."/>
            <person name="Dillon R."/>
            <person name="Worley K."/>
            <person name="Scherer S."/>
            <person name="Batterton M."/>
            <person name="Taylor A."/>
            <person name="Hawes A."/>
            <person name="Hernandez B."/>
            <person name="Kovar C."/>
            <person name="Mandapat C."/>
            <person name="Pham C."/>
            <person name="Qu C."/>
            <person name="Jing C."/>
            <person name="Bess C."/>
            <person name="Bandaranaike D."/>
            <person name="Ngo D."/>
            <person name="Ongeri F."/>
            <person name="Arias F."/>
            <person name="Lara F."/>
            <person name="Weissenberger G."/>
            <person name="Kamau G."/>
            <person name="Han H."/>
            <person name="Shen H."/>
            <person name="Dinh H."/>
            <person name="Khalil I."/>
            <person name="Jones J."/>
            <person name="Shafer J."/>
            <person name="Jayaseelan J."/>
            <person name="Quiroz J."/>
            <person name="Blankenburg K."/>
            <person name="Nguyen L."/>
            <person name="Jackson L."/>
            <person name="Francisco L."/>
            <person name="Tang L.-Y."/>
            <person name="Pu L.-L."/>
            <person name="Perales L."/>
            <person name="Lorensuhewa L."/>
            <person name="Munidasa M."/>
            <person name="Coyle M."/>
            <person name="Taylor M."/>
            <person name="Puazo M."/>
            <person name="Firestine M."/>
            <person name="Scheel M."/>
            <person name="Javaid M."/>
            <person name="Wang M."/>
            <person name="Li M."/>
            <person name="Tabassum N."/>
            <person name="Saada N."/>
            <person name="Osuji N."/>
            <person name="Aqrawi P."/>
            <person name="Fu Q."/>
            <person name="Thornton R."/>
            <person name="Raj R."/>
            <person name="Goodspeed R."/>
            <person name="Mata R."/>
            <person name="Najjar R."/>
            <person name="Gubbala S."/>
            <person name="Lee S."/>
            <person name="Denson S."/>
            <person name="Patil S."/>
            <person name="Macmil S."/>
            <person name="Qi S."/>
            <person name="Matskevitch T."/>
            <person name="Palculict T."/>
            <person name="Mathew T."/>
            <person name="Vee V."/>
            <person name="Velamala V."/>
            <person name="Korchina V."/>
            <person name="Cai W."/>
            <person name="Liu W."/>
            <person name="Dai W."/>
            <person name="Zou X."/>
            <person name="Zhu Y."/>
            <person name="Zhang Y."/>
            <person name="Wu Y.-Q."/>
            <person name="Xin Y."/>
            <person name="Nazarath L."/>
            <person name="Kovar C."/>
            <person name="Han Y."/>
            <person name="Muzny D."/>
            <person name="Gibbs R."/>
        </authorList>
    </citation>
    <scope>NUCLEOTIDE SEQUENCE [LARGE SCALE GENOMIC DNA]</scope>
    <source>
        <strain evidence="10">Jacobina</strain>
    </source>
</reference>
<evidence type="ECO:0000256" key="2">
    <source>
        <dbReference type="ARBA" id="ARBA00008779"/>
    </source>
</evidence>
<keyword evidence="10" id="KW-1185">Reference proteome</keyword>
<dbReference type="VEuPathDB" id="VectorBase:LLONM1_007755"/>
<dbReference type="PANTHER" id="PTHR10342">
    <property type="entry name" value="ARYLSULFATASE"/>
    <property type="match status" value="1"/>
</dbReference>
<dbReference type="EMBL" id="AJWK01000048">
    <property type="status" value="NOT_ANNOTATED_CDS"/>
    <property type="molecule type" value="Genomic_DNA"/>
</dbReference>
<dbReference type="Pfam" id="PF00884">
    <property type="entry name" value="Sulfatase"/>
    <property type="match status" value="4"/>
</dbReference>
<dbReference type="EMBL" id="AJWK01000047">
    <property type="status" value="NOT_ANNOTATED_CDS"/>
    <property type="molecule type" value="Genomic_DNA"/>
</dbReference>
<protein>
    <submittedName>
        <fullName evidence="8">Putative arylsulfatase b</fullName>
    </submittedName>
</protein>
<keyword evidence="3" id="KW-0479">Metal-binding</keyword>
<reference evidence="8" key="2">
    <citation type="journal article" date="2020" name="BMC">
        <title>Leishmania infection induces a limited differential gene expression in the sand fly midgut.</title>
        <authorList>
            <person name="Coutinho-Abreu I.V."/>
            <person name="Serafim T.D."/>
            <person name="Meneses C."/>
            <person name="Kamhawi S."/>
            <person name="Oliveira F."/>
            <person name="Valenzuela J.G."/>
        </authorList>
    </citation>
    <scope>NUCLEOTIDE SEQUENCE</scope>
    <source>
        <strain evidence="8">Jacobina</strain>
        <tissue evidence="8">Midgut</tissue>
    </source>
</reference>
<dbReference type="EMBL" id="AJWK01000049">
    <property type="status" value="NOT_ANNOTATED_CDS"/>
    <property type="molecule type" value="Genomic_DNA"/>
</dbReference>
<keyword evidence="4" id="KW-0378">Hydrolase</keyword>
<feature type="domain" description="Sulfatase N-terminal" evidence="7">
    <location>
        <begin position="300"/>
        <end position="575"/>
    </location>
</feature>
<organism evidence="9 10">
    <name type="scientific">Lutzomyia longipalpis</name>
    <name type="common">Sand fly</name>
    <dbReference type="NCBI Taxonomy" id="7200"/>
    <lineage>
        <taxon>Eukaryota</taxon>
        <taxon>Metazoa</taxon>
        <taxon>Ecdysozoa</taxon>
        <taxon>Arthropoda</taxon>
        <taxon>Hexapoda</taxon>
        <taxon>Insecta</taxon>
        <taxon>Pterygota</taxon>
        <taxon>Neoptera</taxon>
        <taxon>Endopterygota</taxon>
        <taxon>Diptera</taxon>
        <taxon>Nematocera</taxon>
        <taxon>Psychodoidea</taxon>
        <taxon>Psychodidae</taxon>
        <taxon>Lutzomyia</taxon>
        <taxon>Lutzomyia</taxon>
    </lineage>
</organism>
<dbReference type="Gene3D" id="3.40.720.10">
    <property type="entry name" value="Alkaline Phosphatase, subunit A"/>
    <property type="match status" value="4"/>
</dbReference>
<evidence type="ECO:0000256" key="6">
    <source>
        <dbReference type="ARBA" id="ARBA00023180"/>
    </source>
</evidence>
<evidence type="ECO:0000256" key="3">
    <source>
        <dbReference type="ARBA" id="ARBA00022723"/>
    </source>
</evidence>
<evidence type="ECO:0000256" key="5">
    <source>
        <dbReference type="ARBA" id="ARBA00022837"/>
    </source>
</evidence>
<dbReference type="VEuPathDB" id="VectorBase:LLOJ000034"/>
<dbReference type="PROSITE" id="PS00149">
    <property type="entry name" value="SULFATASE_2"/>
    <property type="match status" value="4"/>
</dbReference>
<dbReference type="InterPro" id="IPR024607">
    <property type="entry name" value="Sulfatase_CS"/>
</dbReference>
<dbReference type="Gene3D" id="3.30.1120.10">
    <property type="match status" value="1"/>
</dbReference>
<comment type="cofactor">
    <cofactor evidence="1">
        <name>Ca(2+)</name>
        <dbReference type="ChEBI" id="CHEBI:29108"/>
    </cofactor>
</comment>
<keyword evidence="5" id="KW-0106">Calcium</keyword>
<evidence type="ECO:0000313" key="8">
    <source>
        <dbReference type="EMBL" id="MBC1169542.1"/>
    </source>
</evidence>
<comment type="similarity">
    <text evidence="2">Belongs to the sulfatase family.</text>
</comment>
<dbReference type="EMBL" id="AJWK01000050">
    <property type="status" value="NOT_ANNOTATED_CDS"/>
    <property type="molecule type" value="Genomic_DNA"/>
</dbReference>
<dbReference type="CDD" id="cd16029">
    <property type="entry name" value="4-S"/>
    <property type="match status" value="2"/>
</dbReference>